<feature type="repeat" description="ANK" evidence="1">
    <location>
        <begin position="698"/>
        <end position="730"/>
    </location>
</feature>
<feature type="repeat" description="ANK" evidence="1">
    <location>
        <begin position="596"/>
        <end position="628"/>
    </location>
</feature>
<evidence type="ECO:0000256" key="1">
    <source>
        <dbReference type="PROSITE-ProRule" id="PRU00023"/>
    </source>
</evidence>
<keyword evidence="1" id="KW-0040">ANK repeat</keyword>
<dbReference type="PRINTS" id="PR01415">
    <property type="entry name" value="ANKYRIN"/>
</dbReference>
<organism evidence="3 4">
    <name type="scientific">Discina gigas</name>
    <dbReference type="NCBI Taxonomy" id="1032678"/>
    <lineage>
        <taxon>Eukaryota</taxon>
        <taxon>Fungi</taxon>
        <taxon>Dikarya</taxon>
        <taxon>Ascomycota</taxon>
        <taxon>Pezizomycotina</taxon>
        <taxon>Pezizomycetes</taxon>
        <taxon>Pezizales</taxon>
        <taxon>Discinaceae</taxon>
        <taxon>Discina</taxon>
    </lineage>
</organism>
<evidence type="ECO:0000313" key="4">
    <source>
        <dbReference type="Proteomes" id="UP001447188"/>
    </source>
</evidence>
<feature type="repeat" description="ANK" evidence="1">
    <location>
        <begin position="838"/>
        <end position="870"/>
    </location>
</feature>
<dbReference type="PROSITE" id="PS50297">
    <property type="entry name" value="ANK_REP_REGION"/>
    <property type="match status" value="10"/>
</dbReference>
<dbReference type="Gene3D" id="1.10.510.10">
    <property type="entry name" value="Transferase(Phosphotransferase) domain 1"/>
    <property type="match status" value="1"/>
</dbReference>
<feature type="repeat" description="ANK" evidence="1">
    <location>
        <begin position="453"/>
        <end position="485"/>
    </location>
</feature>
<dbReference type="InterPro" id="IPR002110">
    <property type="entry name" value="Ankyrin_rpt"/>
</dbReference>
<evidence type="ECO:0000259" key="2">
    <source>
        <dbReference type="PROSITE" id="PS50011"/>
    </source>
</evidence>
<evidence type="ECO:0000313" key="3">
    <source>
        <dbReference type="EMBL" id="KAL0635451.1"/>
    </source>
</evidence>
<dbReference type="Gene3D" id="3.30.200.20">
    <property type="entry name" value="Phosphorylase Kinase, domain 1"/>
    <property type="match status" value="1"/>
</dbReference>
<feature type="repeat" description="ANK" evidence="1">
    <location>
        <begin position="628"/>
        <end position="660"/>
    </location>
</feature>
<dbReference type="SMART" id="SM00248">
    <property type="entry name" value="ANK"/>
    <property type="match status" value="13"/>
</dbReference>
<gene>
    <name evidence="3" type="ORF">Q9L58_005582</name>
</gene>
<dbReference type="Pfam" id="PF00023">
    <property type="entry name" value="Ank"/>
    <property type="match status" value="1"/>
</dbReference>
<feature type="repeat" description="ANK" evidence="1">
    <location>
        <begin position="528"/>
        <end position="560"/>
    </location>
</feature>
<dbReference type="EMBL" id="JBBBZM010000069">
    <property type="protein sequence ID" value="KAL0635451.1"/>
    <property type="molecule type" value="Genomic_DNA"/>
</dbReference>
<dbReference type="InterPro" id="IPR011009">
    <property type="entry name" value="Kinase-like_dom_sf"/>
</dbReference>
<proteinExistence type="predicted"/>
<feature type="repeat" description="ANK" evidence="1">
    <location>
        <begin position="803"/>
        <end position="835"/>
    </location>
</feature>
<dbReference type="PANTHER" id="PTHR46224:SF64">
    <property type="entry name" value="IQ MOTIF AND ANKYRIN REPEAT DOMAIN-CONTAINING PROTEIN 1"/>
    <property type="match status" value="1"/>
</dbReference>
<reference evidence="3 4" key="1">
    <citation type="submission" date="2024-02" db="EMBL/GenBank/DDBJ databases">
        <title>Discinaceae phylogenomics.</title>
        <authorList>
            <person name="Dirks A.C."/>
            <person name="James T.Y."/>
        </authorList>
    </citation>
    <scope>NUCLEOTIDE SEQUENCE [LARGE SCALE GENOMIC DNA]</scope>
    <source>
        <strain evidence="3 4">ACD0624</strain>
    </source>
</reference>
<dbReference type="SUPFAM" id="SSF48403">
    <property type="entry name" value="Ankyrin repeat"/>
    <property type="match status" value="2"/>
</dbReference>
<feature type="domain" description="Protein kinase" evidence="2">
    <location>
        <begin position="47"/>
        <end position="318"/>
    </location>
</feature>
<dbReference type="PANTHER" id="PTHR46224">
    <property type="entry name" value="ANKYRIN REPEAT FAMILY PROTEIN"/>
    <property type="match status" value="1"/>
</dbReference>
<dbReference type="Pfam" id="PF00069">
    <property type="entry name" value="Pkinase"/>
    <property type="match status" value="1"/>
</dbReference>
<keyword evidence="4" id="KW-1185">Reference proteome</keyword>
<dbReference type="InterPro" id="IPR036770">
    <property type="entry name" value="Ankyrin_rpt-contain_sf"/>
</dbReference>
<feature type="repeat" description="ANK" evidence="1">
    <location>
        <begin position="733"/>
        <end position="765"/>
    </location>
</feature>
<accession>A0ABR3GHN1</accession>
<protein>
    <recommendedName>
        <fullName evidence="2">Protein kinase domain-containing protein</fullName>
    </recommendedName>
</protein>
<feature type="repeat" description="ANK" evidence="1">
    <location>
        <begin position="768"/>
        <end position="800"/>
    </location>
</feature>
<feature type="repeat" description="ANK" evidence="1">
    <location>
        <begin position="563"/>
        <end position="595"/>
    </location>
</feature>
<dbReference type="PROSITE" id="PS50011">
    <property type="entry name" value="PROTEIN_KINASE_DOM"/>
    <property type="match status" value="1"/>
</dbReference>
<dbReference type="InterPro" id="IPR051616">
    <property type="entry name" value="Cul2-RING_E3_ligase_SR"/>
</dbReference>
<dbReference type="Pfam" id="PF12796">
    <property type="entry name" value="Ank_2"/>
    <property type="match status" value="5"/>
</dbReference>
<dbReference type="SUPFAM" id="SSF56112">
    <property type="entry name" value="Protein kinase-like (PK-like)"/>
    <property type="match status" value="1"/>
</dbReference>
<dbReference type="Proteomes" id="UP001447188">
    <property type="component" value="Unassembled WGS sequence"/>
</dbReference>
<dbReference type="InterPro" id="IPR000719">
    <property type="entry name" value="Prot_kinase_dom"/>
</dbReference>
<dbReference type="PROSITE" id="PS50088">
    <property type="entry name" value="ANK_REPEAT"/>
    <property type="match status" value="10"/>
</dbReference>
<comment type="caution">
    <text evidence="3">The sequence shown here is derived from an EMBL/GenBank/DDBJ whole genome shotgun (WGS) entry which is preliminary data.</text>
</comment>
<name>A0ABR3GHN1_9PEZI</name>
<dbReference type="Gene3D" id="1.25.40.20">
    <property type="entry name" value="Ankyrin repeat-containing domain"/>
    <property type="match status" value="4"/>
</dbReference>
<sequence>MATPLSKLDHFKLETRYGKDYNGKDYVENDTYEWKYSSKWATGVKRWTRVKMIGSGGFASVWLEKEASGHELRAVKVIQRHLIVNTGFTQELATLVTLSDHSHLFVQFLGWYDSDSEIFIAMEFIKNGDLSGYMADQAKARLNAAEITKQILEGLENILIACIDPIWVKIADFGASKRSTHTALRTRCGTEGYIAPEILGLLSRRMSNGTEFSFALDIWSLGCMMHELLTSQGIFRTASNDCDSTYFMTGLDTDIDLDEPGLDMQLLLDYCRDSAIFPIHHLQNSQAPSDAINLVQRMLAADPKERITASSALQSPWLETIEFKTSWFKRLEAEFMELGMDLDLGSRQEKALMRQIRTIDIARFLPTTTANNLGSLLEEAISKGLPNAVWMLLKSPGRIARDPFGAQRLFQKAVEEGRLDWLKCLLEVGNVDITLVGSDLVGGYVDIDLAGSDGRTAVLVAVYNGWYDILQLLLNYNAKVDTSADGSSASWTTMQVAAERGHITIARLLLRDHKDISAIINAKPAIRSGRTALQAAAQSGHIDMIQFLISNGAKINDPPAAISGVTALQAAAGGGHVRAARLLLESGADVNGKGSIGTTALQDAARNGHVDMVKFLLLKKPDTNCEMRGSSPLLAAVNGGHLAVVKVLMEHGVDVNYTAGGSFDRTVLQAAAGYGDLQSVELFITHNAEINAKPNTSSGRTALQAAAEGGYLEVTEFLLKSGADVNGNPAKSHGRTALQAAAGNGHLQLVKHLITRKAEINAEPASYAGRTALQAAAEGGYLEVAEFLLKSGADVNGNPAKWHGRTALQAAAGSGQIELVKLLLSHQAKINAKPGSIAGRTALQAAAESGHLDVAVLLLANKAKVNAKPADSKGETALAAAFKGNHSGVINLLEAHGAILIPKLSDNERAIIIAGYIWSITKFIVEFAFAVGWRTALAMVPFIFYCQLVKGGPLEIRDCPGY</sequence>